<protein>
    <submittedName>
        <fullName evidence="2">Uncharacterized protein</fullName>
    </submittedName>
</protein>
<keyword evidence="3" id="KW-1185">Reference proteome</keyword>
<dbReference type="RefSeq" id="WP_106040677.1">
    <property type="nucleotide sequence ID" value="NZ_CP027231.1"/>
</dbReference>
<gene>
    <name evidence="2" type="ORF">C4H11_04760</name>
</gene>
<feature type="transmembrane region" description="Helical" evidence="1">
    <location>
        <begin position="70"/>
        <end position="91"/>
    </location>
</feature>
<proteinExistence type="predicted"/>
<dbReference type="Proteomes" id="UP000238304">
    <property type="component" value="Chromosome"/>
</dbReference>
<evidence type="ECO:0000313" key="3">
    <source>
        <dbReference type="Proteomes" id="UP000238304"/>
    </source>
</evidence>
<dbReference type="EMBL" id="CP027231">
    <property type="protein sequence ID" value="AVM52346.1"/>
    <property type="molecule type" value="Genomic_DNA"/>
</dbReference>
<feature type="transmembrane region" description="Helical" evidence="1">
    <location>
        <begin position="43"/>
        <end position="64"/>
    </location>
</feature>
<reference evidence="2 3" key="1">
    <citation type="submission" date="2018-02" db="EMBL/GenBank/DDBJ databases">
        <authorList>
            <person name="Holder M.E."/>
            <person name="Ajami N.J."/>
            <person name="Petrosino J.F."/>
        </authorList>
    </citation>
    <scope>NUCLEOTIDE SEQUENCE [LARGE SCALE GENOMIC DNA]</scope>
    <source>
        <strain evidence="2 3">ATCC 33285</strain>
    </source>
</reference>
<feature type="transmembrane region" description="Helical" evidence="1">
    <location>
        <begin position="162"/>
        <end position="182"/>
    </location>
</feature>
<keyword evidence="1" id="KW-0472">Membrane</keyword>
<sequence length="184" mass="21202">MERLTKQQLTVIELSLLEWYYEQASIRHRDMIRVEAFITERSYTLFTVYFAILSAALGYVLTHLNTHNDMALAAGCLALIVFTSVSIGYICRVMWPHDFMPPGKEPDKFAIPDYIAYFKDNNISETDQKKQIIGDELVELQRKTSIQEKSNIKRVEQTKYSIVFLLFGSFVAVISFLIGLAMNQ</sequence>
<keyword evidence="1" id="KW-0812">Transmembrane</keyword>
<evidence type="ECO:0000256" key="1">
    <source>
        <dbReference type="SAM" id="Phobius"/>
    </source>
</evidence>
<keyword evidence="1" id="KW-1133">Transmembrane helix</keyword>
<organism evidence="2 3">
    <name type="scientific">Bacteroides zoogleoformans</name>
    <dbReference type="NCBI Taxonomy" id="28119"/>
    <lineage>
        <taxon>Bacteria</taxon>
        <taxon>Pseudomonadati</taxon>
        <taxon>Bacteroidota</taxon>
        <taxon>Bacteroidia</taxon>
        <taxon>Bacteroidales</taxon>
        <taxon>Bacteroidaceae</taxon>
        <taxon>Bacteroides</taxon>
    </lineage>
</organism>
<accession>A0ABM6T7Q5</accession>
<name>A0ABM6T7Q5_9BACE</name>
<evidence type="ECO:0000313" key="2">
    <source>
        <dbReference type="EMBL" id="AVM52346.1"/>
    </source>
</evidence>